<dbReference type="GeneID" id="111085105"/>
<feature type="region of interest" description="Disordered" evidence="1">
    <location>
        <begin position="313"/>
        <end position="364"/>
    </location>
</feature>
<dbReference type="RefSeq" id="XP_022238012.1">
    <property type="nucleotide sequence ID" value="XM_022382304.1"/>
</dbReference>
<evidence type="ECO:0000313" key="7">
    <source>
        <dbReference type="RefSeq" id="XP_022238015.1"/>
    </source>
</evidence>
<evidence type="ECO:0000313" key="9">
    <source>
        <dbReference type="RefSeq" id="XP_022238024.1"/>
    </source>
</evidence>
<proteinExistence type="predicted"/>
<dbReference type="Proteomes" id="UP000694941">
    <property type="component" value="Unplaced"/>
</dbReference>
<evidence type="ECO:0000256" key="1">
    <source>
        <dbReference type="SAM" id="MobiDB-lite"/>
    </source>
</evidence>
<dbReference type="RefSeq" id="XP_022238022.1">
    <property type="nucleotide sequence ID" value="XM_022382314.1"/>
</dbReference>
<organism evidence="2 5">
    <name type="scientific">Limulus polyphemus</name>
    <name type="common">Atlantic horseshoe crab</name>
    <dbReference type="NCBI Taxonomy" id="6850"/>
    <lineage>
        <taxon>Eukaryota</taxon>
        <taxon>Metazoa</taxon>
        <taxon>Ecdysozoa</taxon>
        <taxon>Arthropoda</taxon>
        <taxon>Chelicerata</taxon>
        <taxon>Merostomata</taxon>
        <taxon>Xiphosura</taxon>
        <taxon>Limulidae</taxon>
        <taxon>Limulus</taxon>
    </lineage>
</organism>
<dbReference type="RefSeq" id="XP_022238015.1">
    <property type="nucleotide sequence ID" value="XM_022382307.1"/>
</dbReference>
<sequence>MDRKGDFYDREENGPIDLSIKPPRAIYINKCETKPFRNTHHFKETEKMTNHGYHSGLIERGSKMMCRDRLSTSVLPYSVQSQDTTKVNSNIENIKLNVPQASFVLPTASIGNFPIVCDALGIRYSITNLPDGQRCLLPLGNSIYNNSQKLISLENTANKSQNYHSESESFTWSSDPVCMKTQKGCICKLCERRRNVHQSYLRPNSRFNKRNSHIEQESHPSKNVSFNGSASDIPFSSLRHSIRHNSQSLELPPFLQNSTKHEDFSEEEELPEDLSLNKLPHRLEEFATLALSSEHLRTFNKLRRSASFCNISNSTLEKEQDHPTDRPRRKSDSETPDLSPIFKKDSSHILQDSHSGRSSKKTRIFSSLSEKNKCLVSKQERLNIPKPLQSLQASVTEMGYHPANVENDEEDSLNPFKARSSLKSMKVASPVTLSKKDTFLEQLRQIAPTGYPWNVYGYYTHLMQLCHNHEALKKYIDLSMGAIAGTPAEFVSSFSSPSSPAPTPQPLTASFPMQDNSPLSEVNGSVKKQPTRALTGKHVKYGTGASPSTLLTLRQKIQERQRAKELAVQGEVISNGKTVEVRKKRNRPVLSKGSVKRNRQQKTKSISKFET</sequence>
<accession>A0ABM1S304</accession>
<evidence type="ECO:0000313" key="10">
    <source>
        <dbReference type="RefSeq" id="XP_022238035.1"/>
    </source>
</evidence>
<feature type="region of interest" description="Disordered" evidence="1">
    <location>
        <begin position="201"/>
        <end position="228"/>
    </location>
</feature>
<feature type="region of interest" description="Disordered" evidence="1">
    <location>
        <begin position="491"/>
        <end position="512"/>
    </location>
</feature>
<reference evidence="3 4" key="1">
    <citation type="submission" date="2025-05" db="UniProtKB">
        <authorList>
            <consortium name="RefSeq"/>
        </authorList>
    </citation>
    <scope>IDENTIFICATION</scope>
    <source>
        <tissue evidence="3 4">Muscle</tissue>
    </source>
</reference>
<evidence type="ECO:0000313" key="2">
    <source>
        <dbReference type="Proteomes" id="UP000694941"/>
    </source>
</evidence>
<feature type="region of interest" description="Disordered" evidence="1">
    <location>
        <begin position="578"/>
        <end position="611"/>
    </location>
</feature>
<protein>
    <submittedName>
        <fullName evidence="3 4">Uncharacterized protein LOC111085105</fullName>
    </submittedName>
</protein>
<dbReference type="RefSeq" id="XP_022237997.1">
    <property type="nucleotide sequence ID" value="XM_022382289.1"/>
</dbReference>
<evidence type="ECO:0000313" key="5">
    <source>
        <dbReference type="RefSeq" id="XP_022238009.1"/>
    </source>
</evidence>
<evidence type="ECO:0000313" key="6">
    <source>
        <dbReference type="RefSeq" id="XP_022238012.1"/>
    </source>
</evidence>
<dbReference type="RefSeq" id="XP_022238004.1">
    <property type="nucleotide sequence ID" value="XM_022382296.1"/>
</dbReference>
<keyword evidence="2" id="KW-1185">Reference proteome</keyword>
<dbReference type="RefSeq" id="XP_022238009.1">
    <property type="nucleotide sequence ID" value="XM_022382301.1"/>
</dbReference>
<feature type="compositionally biased region" description="Basic and acidic residues" evidence="1">
    <location>
        <begin position="316"/>
        <end position="333"/>
    </location>
</feature>
<name>A0ABM1S304_LIMPO</name>
<gene>
    <name evidence="3 4 5 6 7 8 9 10" type="primary">LOC111085105</name>
</gene>
<evidence type="ECO:0000313" key="3">
    <source>
        <dbReference type="RefSeq" id="XP_022237997.1"/>
    </source>
</evidence>
<evidence type="ECO:0000313" key="8">
    <source>
        <dbReference type="RefSeq" id="XP_022238022.1"/>
    </source>
</evidence>
<evidence type="ECO:0000313" key="4">
    <source>
        <dbReference type="RefSeq" id="XP_022238004.1"/>
    </source>
</evidence>
<dbReference type="RefSeq" id="XP_022238024.1">
    <property type="nucleotide sequence ID" value="XM_022382316.1"/>
</dbReference>
<feature type="region of interest" description="Disordered" evidence="1">
    <location>
        <begin position="247"/>
        <end position="272"/>
    </location>
</feature>
<dbReference type="RefSeq" id="XP_022238035.1">
    <property type="nucleotide sequence ID" value="XM_022382327.1"/>
</dbReference>